<evidence type="ECO:0000256" key="6">
    <source>
        <dbReference type="ARBA" id="ARBA00023295"/>
    </source>
</evidence>
<organism evidence="8 9">
    <name type="scientific">Papiliotrema laurentii</name>
    <name type="common">Cryptococcus laurentii</name>
    <dbReference type="NCBI Taxonomy" id="5418"/>
    <lineage>
        <taxon>Eukaryota</taxon>
        <taxon>Fungi</taxon>
        <taxon>Dikarya</taxon>
        <taxon>Basidiomycota</taxon>
        <taxon>Agaricomycotina</taxon>
        <taxon>Tremellomycetes</taxon>
        <taxon>Tremellales</taxon>
        <taxon>Rhynchogastremaceae</taxon>
        <taxon>Papiliotrema</taxon>
    </lineage>
</organism>
<keyword evidence="6" id="KW-0326">Glycosidase</keyword>
<dbReference type="EC" id="3.2.1.24" evidence="3"/>
<dbReference type="Gene3D" id="1.20.1270.50">
    <property type="entry name" value="Glycoside hydrolase family 38, central domain"/>
    <property type="match status" value="1"/>
</dbReference>
<dbReference type="GO" id="GO:0009313">
    <property type="term" value="P:oligosaccharide catabolic process"/>
    <property type="evidence" value="ECO:0007669"/>
    <property type="project" value="TreeGrafter"/>
</dbReference>
<accession>A0AAD9CTV9</accession>
<comment type="similarity">
    <text evidence="2">Belongs to the glycosyl hydrolase 38 family.</text>
</comment>
<dbReference type="InterPro" id="IPR015341">
    <property type="entry name" value="Glyco_hydro_38_cen"/>
</dbReference>
<gene>
    <name evidence="8" type="ORF">DB88DRAFT_496669</name>
</gene>
<evidence type="ECO:0000313" key="8">
    <source>
        <dbReference type="EMBL" id="KAK1921949.1"/>
    </source>
</evidence>
<dbReference type="PANTHER" id="PTHR46017:SF1">
    <property type="entry name" value="ALPHA-MANNOSIDASE 2C1"/>
    <property type="match status" value="1"/>
</dbReference>
<dbReference type="SUPFAM" id="SSF88713">
    <property type="entry name" value="Glycoside hydrolase/deacetylase"/>
    <property type="match status" value="1"/>
</dbReference>
<dbReference type="GO" id="GO:0030246">
    <property type="term" value="F:carbohydrate binding"/>
    <property type="evidence" value="ECO:0007669"/>
    <property type="project" value="InterPro"/>
</dbReference>
<dbReference type="Pfam" id="PF17677">
    <property type="entry name" value="Glyco_hydro38C2"/>
    <property type="match status" value="1"/>
</dbReference>
<dbReference type="InterPro" id="IPR054723">
    <property type="entry name" value="Ams1-like_N"/>
</dbReference>
<evidence type="ECO:0000256" key="1">
    <source>
        <dbReference type="ARBA" id="ARBA00000365"/>
    </source>
</evidence>
<feature type="domain" description="Glycoside hydrolase family 38 central" evidence="7">
    <location>
        <begin position="574"/>
        <end position="653"/>
    </location>
</feature>
<dbReference type="GO" id="GO:0046872">
    <property type="term" value="F:metal ion binding"/>
    <property type="evidence" value="ECO:0007669"/>
    <property type="project" value="UniProtKB-KW"/>
</dbReference>
<protein>
    <recommendedName>
        <fullName evidence="3">alpha-mannosidase</fullName>
        <ecNumber evidence="3">3.2.1.24</ecNumber>
    </recommendedName>
</protein>
<dbReference type="FunFam" id="3.20.110.10:FF:000002">
    <property type="entry name" value="alpha-mannosidase 2C1 isoform X1"/>
    <property type="match status" value="1"/>
</dbReference>
<dbReference type="InterPro" id="IPR041147">
    <property type="entry name" value="GH38_C"/>
</dbReference>
<dbReference type="Pfam" id="PF22907">
    <property type="entry name" value="Ams1-like_1st"/>
    <property type="match status" value="1"/>
</dbReference>
<evidence type="ECO:0000256" key="3">
    <source>
        <dbReference type="ARBA" id="ARBA00012752"/>
    </source>
</evidence>
<dbReference type="SMART" id="SM00872">
    <property type="entry name" value="Alpha-mann_mid"/>
    <property type="match status" value="1"/>
</dbReference>
<sequence>MTSYPRFSHSTNHPILPDITKRRLGLFQKGHYRDYNLTSSLDRARCSGEPHVQMIVWSAPGTDKPTFEGAVTALKGGDVKPYRVGDWLGKSWTNHWVKARLTIPEGWRRMGEPVLFEFDPNCEGLVFTLSGEPIHAITGGPDSRKDGQPGMAEDRRVEFILPPEAVARGVFECYIEISINAMFGLGLDGFRHQQPDMNVSFQLAIADLVLPRMEARRLDIDFQILSQIATSQERGSPDLQRRALNAANEVMNTFTRSAGDAEDGSLDGVVQHCRRIAGGVLGGVLKEGEVRSFERLRDEDLKVWAIGHCHIDTAWLWCYKHTQQKIARSWSTQVDLIKRFPNFHFAASSAQQYVWLKELYPALFDSVREQVQAGRFHPVGGAWLEHDCLIPSGESLCRQYLYGQRYFEAQFGKRCREAWLPDTFGYASQLPQILRLAGIDYFFTQKLSWNNINVFPHSTFNWIGLDGTQVLSHMTPVDSYNSQCNYDELLKGRDNNKTLGLSKQCLLLYGNGDGGGGPTPRMLEKLERLCAASAANAEMPSVAPRTPTEFFGQISKSTDHGRKLPTWKGELYFELHRGIYTSQANIKKGNHELEHHLRDLEYVATLASLHIPSYEYPKDQLDEMWKDLMLNQFHDVLPGTSIAMAIQDALDIYAKRIEQAKRLYALTLQALGEPGDEVIAFDPYRRPRTELVAMDQTLTPVSIGASGLGVELPPQPVSTARAERDGSQYALSNGRLRLVISEGRIVSLQDLQVGRELITPGPGTNTGGLMLYDDFPLAYDAWDAEIYHLDCGRELLFDTVEVESSPLRSSLKATSKFGSSVAVLTFSLDAALDDSALSCLRVEAQVDWYEKHKFLKFALPVDISSPSATYGTQYGLVERPTHRNTTQDQAKFEVFGHGCADLSENGYGVTMTSAYKYGYAVEGNTMRISLLRSSTAPDPHQDEGVHSFAFGIIPHPKRFLESGAYEASLRFINPIQTVTLGPAARAVLEKNAIWIAEGSSVILDNVKRGEEDSTRGRRTVVLKMYESLGGKASAILRVGGVKPKAARWENVLEEVLDDEPGVVWSEEQEAAVFHVHLRAFEIKTLCIEL</sequence>
<dbReference type="InterPro" id="IPR000602">
    <property type="entry name" value="Glyco_hydro_38_N"/>
</dbReference>
<keyword evidence="4" id="KW-0479">Metal-binding</keyword>
<dbReference type="InterPro" id="IPR037094">
    <property type="entry name" value="Glyco_hydro_38_cen_sf"/>
</dbReference>
<dbReference type="Pfam" id="PF01074">
    <property type="entry name" value="Glyco_hydro_38N"/>
    <property type="match status" value="1"/>
</dbReference>
<dbReference type="Pfam" id="PF07748">
    <property type="entry name" value="Glyco_hydro_38C"/>
    <property type="match status" value="1"/>
</dbReference>
<dbReference type="PANTHER" id="PTHR46017">
    <property type="entry name" value="ALPHA-MANNOSIDASE 2C1"/>
    <property type="match status" value="1"/>
</dbReference>
<evidence type="ECO:0000256" key="5">
    <source>
        <dbReference type="ARBA" id="ARBA00022801"/>
    </source>
</evidence>
<dbReference type="GO" id="GO:0004559">
    <property type="term" value="F:alpha-mannosidase activity"/>
    <property type="evidence" value="ECO:0007669"/>
    <property type="project" value="UniProtKB-EC"/>
</dbReference>
<dbReference type="GO" id="GO:0006013">
    <property type="term" value="P:mannose metabolic process"/>
    <property type="evidence" value="ECO:0007669"/>
    <property type="project" value="InterPro"/>
</dbReference>
<keyword evidence="5 8" id="KW-0378">Hydrolase</keyword>
<dbReference type="InterPro" id="IPR027291">
    <property type="entry name" value="Glyco_hydro_38_N_sf"/>
</dbReference>
<keyword evidence="9" id="KW-1185">Reference proteome</keyword>
<evidence type="ECO:0000256" key="4">
    <source>
        <dbReference type="ARBA" id="ARBA00022723"/>
    </source>
</evidence>
<evidence type="ECO:0000259" key="7">
    <source>
        <dbReference type="SMART" id="SM00872"/>
    </source>
</evidence>
<comment type="caution">
    <text evidence="8">The sequence shown here is derived from an EMBL/GenBank/DDBJ whole genome shotgun (WGS) entry which is preliminary data.</text>
</comment>
<dbReference type="SUPFAM" id="SSF74650">
    <property type="entry name" value="Galactose mutarotase-like"/>
    <property type="match status" value="1"/>
</dbReference>
<dbReference type="InterPro" id="IPR028995">
    <property type="entry name" value="Glyco_hydro_57/38_cen_sf"/>
</dbReference>
<dbReference type="AlphaFoldDB" id="A0AAD9CTV9"/>
<dbReference type="FunFam" id="1.20.1270.50:FF:000004">
    <property type="entry name" value="alpha-mannosidase 2C1 isoform X1"/>
    <property type="match status" value="1"/>
</dbReference>
<reference evidence="8" key="1">
    <citation type="submission" date="2023-02" db="EMBL/GenBank/DDBJ databases">
        <title>Identification and recombinant expression of a fungal hydrolase from Papiliotrema laurentii that hydrolyzes apple cutin and clears colloidal polyester polyurethane.</title>
        <authorList>
            <consortium name="DOE Joint Genome Institute"/>
            <person name="Roman V.A."/>
            <person name="Bojanowski C."/>
            <person name="Crable B.R."/>
            <person name="Wagner D.N."/>
            <person name="Hung C.S."/>
            <person name="Nadeau L.J."/>
            <person name="Schratz L."/>
            <person name="Haridas S."/>
            <person name="Pangilinan J."/>
            <person name="Lipzen A."/>
            <person name="Na H."/>
            <person name="Yan M."/>
            <person name="Ng V."/>
            <person name="Grigoriev I.V."/>
            <person name="Spatafora J.W."/>
            <person name="Barlow D."/>
            <person name="Biffinger J."/>
            <person name="Kelley-Loughnane N."/>
            <person name="Varaljay V.A."/>
            <person name="Crookes-Goodson W.J."/>
        </authorList>
    </citation>
    <scope>NUCLEOTIDE SEQUENCE</scope>
    <source>
        <strain evidence="8">5307AH</strain>
    </source>
</reference>
<dbReference type="InterPro" id="IPR011013">
    <property type="entry name" value="Gal_mutarotase_sf_dom"/>
</dbReference>
<comment type="catalytic activity">
    <reaction evidence="1">
        <text>Hydrolysis of terminal, non-reducing alpha-D-mannose residues in alpha-D-mannosides.</text>
        <dbReference type="EC" id="3.2.1.24"/>
    </reaction>
</comment>
<proteinExistence type="inferred from homology"/>
<dbReference type="SUPFAM" id="SSF88688">
    <property type="entry name" value="Families 57/38 glycoside transferase middle domain"/>
    <property type="match status" value="1"/>
</dbReference>
<dbReference type="Gene3D" id="3.20.110.10">
    <property type="entry name" value="Glycoside hydrolase 38, N terminal domain"/>
    <property type="match status" value="1"/>
</dbReference>
<dbReference type="Proteomes" id="UP001182556">
    <property type="component" value="Unassembled WGS sequence"/>
</dbReference>
<dbReference type="EMBL" id="JAODAN010000009">
    <property type="protein sequence ID" value="KAK1921949.1"/>
    <property type="molecule type" value="Genomic_DNA"/>
</dbReference>
<dbReference type="Gene3D" id="2.70.98.30">
    <property type="entry name" value="Golgi alpha-mannosidase II, domain 4"/>
    <property type="match status" value="1"/>
</dbReference>
<evidence type="ECO:0000256" key="2">
    <source>
        <dbReference type="ARBA" id="ARBA00009792"/>
    </source>
</evidence>
<dbReference type="InterPro" id="IPR011330">
    <property type="entry name" value="Glyco_hydro/deAcase_b/a-brl"/>
</dbReference>
<dbReference type="Pfam" id="PF09261">
    <property type="entry name" value="Alpha-mann_mid"/>
    <property type="match status" value="1"/>
</dbReference>
<evidence type="ECO:0000313" key="9">
    <source>
        <dbReference type="Proteomes" id="UP001182556"/>
    </source>
</evidence>
<dbReference type="GO" id="GO:0000329">
    <property type="term" value="C:fungal-type vacuole membrane"/>
    <property type="evidence" value="ECO:0007669"/>
    <property type="project" value="TreeGrafter"/>
</dbReference>
<dbReference type="InterPro" id="IPR011682">
    <property type="entry name" value="Glyco_hydro_38_C"/>
</dbReference>
<name>A0AAD9CTV9_PAPLA</name>